<evidence type="ECO:0000313" key="2">
    <source>
        <dbReference type="EMBL" id="CAH1449550.1"/>
    </source>
</evidence>
<comment type="caution">
    <text evidence="2">The sequence shown here is derived from an EMBL/GenBank/DDBJ whole genome shotgun (WGS) entry which is preliminary data.</text>
</comment>
<dbReference type="InterPro" id="IPR003130">
    <property type="entry name" value="GED"/>
</dbReference>
<name>A0AAU9PJ01_9ASTR</name>
<reference evidence="2 3" key="1">
    <citation type="submission" date="2022-01" db="EMBL/GenBank/DDBJ databases">
        <authorList>
            <person name="Xiong W."/>
            <person name="Schranz E."/>
        </authorList>
    </citation>
    <scope>NUCLEOTIDE SEQUENCE [LARGE SCALE GENOMIC DNA]</scope>
</reference>
<protein>
    <recommendedName>
        <fullName evidence="1">GED domain-containing protein</fullName>
    </recommendedName>
</protein>
<dbReference type="InterPro" id="IPR020850">
    <property type="entry name" value="GED_dom"/>
</dbReference>
<dbReference type="PROSITE" id="PS51388">
    <property type="entry name" value="GED"/>
    <property type="match status" value="1"/>
</dbReference>
<dbReference type="Proteomes" id="UP001157418">
    <property type="component" value="Unassembled WGS sequence"/>
</dbReference>
<dbReference type="GO" id="GO:0003924">
    <property type="term" value="F:GTPase activity"/>
    <property type="evidence" value="ECO:0007669"/>
    <property type="project" value="InterPro"/>
</dbReference>
<evidence type="ECO:0000313" key="3">
    <source>
        <dbReference type="Proteomes" id="UP001157418"/>
    </source>
</evidence>
<feature type="domain" description="GED" evidence="1">
    <location>
        <begin position="1"/>
        <end position="87"/>
    </location>
</feature>
<gene>
    <name evidence="2" type="ORF">LVIROSA_LOCUS35028</name>
</gene>
<dbReference type="EMBL" id="CAKMRJ010005634">
    <property type="protein sequence ID" value="CAH1449550.1"/>
    <property type="molecule type" value="Genomic_DNA"/>
</dbReference>
<dbReference type="Pfam" id="PF02212">
    <property type="entry name" value="GED"/>
    <property type="match status" value="1"/>
</dbReference>
<dbReference type="AlphaFoldDB" id="A0AAU9PJ01"/>
<sequence length="95" mass="11236">MRMTCYWEIVLKRMVDWMALELQFLVKKLVNKEMEMEMVKEAMVHGGIEKMSEELSSSGKERVRLQKSISIFQKSQQIIEEVRMALLFQPTRGPI</sequence>
<accession>A0AAU9PJ01</accession>
<keyword evidence="3" id="KW-1185">Reference proteome</keyword>
<evidence type="ECO:0000259" key="1">
    <source>
        <dbReference type="PROSITE" id="PS51388"/>
    </source>
</evidence>
<proteinExistence type="predicted"/>
<organism evidence="2 3">
    <name type="scientific">Lactuca virosa</name>
    <dbReference type="NCBI Taxonomy" id="75947"/>
    <lineage>
        <taxon>Eukaryota</taxon>
        <taxon>Viridiplantae</taxon>
        <taxon>Streptophyta</taxon>
        <taxon>Embryophyta</taxon>
        <taxon>Tracheophyta</taxon>
        <taxon>Spermatophyta</taxon>
        <taxon>Magnoliopsida</taxon>
        <taxon>eudicotyledons</taxon>
        <taxon>Gunneridae</taxon>
        <taxon>Pentapetalae</taxon>
        <taxon>asterids</taxon>
        <taxon>campanulids</taxon>
        <taxon>Asterales</taxon>
        <taxon>Asteraceae</taxon>
        <taxon>Cichorioideae</taxon>
        <taxon>Cichorieae</taxon>
        <taxon>Lactucinae</taxon>
        <taxon>Lactuca</taxon>
    </lineage>
</organism>
<dbReference type="GO" id="GO:0005525">
    <property type="term" value="F:GTP binding"/>
    <property type="evidence" value="ECO:0007669"/>
    <property type="project" value="InterPro"/>
</dbReference>